<evidence type="ECO:0000313" key="3">
    <source>
        <dbReference type="Proteomes" id="UP001140091"/>
    </source>
</evidence>
<feature type="compositionally biased region" description="Polar residues" evidence="1">
    <location>
        <begin position="228"/>
        <end position="238"/>
    </location>
</feature>
<evidence type="ECO:0000256" key="1">
    <source>
        <dbReference type="SAM" id="MobiDB-lite"/>
    </source>
</evidence>
<evidence type="ECO:0008006" key="4">
    <source>
        <dbReference type="Google" id="ProtNLM"/>
    </source>
</evidence>
<feature type="compositionally biased region" description="Basic and acidic residues" evidence="1">
    <location>
        <begin position="92"/>
        <end position="101"/>
    </location>
</feature>
<feature type="compositionally biased region" description="Basic and acidic residues" evidence="1">
    <location>
        <begin position="108"/>
        <end position="121"/>
    </location>
</feature>
<sequence>MLIAGDPSFSYLLSVLRMRNHKIVVLGPGGRPNADNNSSASLASQANLWLDWNTEVVDNIRIVIPRWTATGGSSALQTTEDSNPTPNTRSKRTSESREKRASAMVQDTSERMKPLADKDYKAEVNSIVDSLDEEEEAYGQQPTRQSTPQESSSVELDSWSTGWQWDPIASANTKASPILSPTESEDLPQDPTVNLTPTITTPATEAETVQDSPYKPQPRYTDTDWEGSPNSTQSTQLRDSAPVAWSAPSSAKPSEDYSWDDWPPLQATLGSSAPSQTPSQPNGNPPEYTPSDDSDWVSPEKAPVSFNGVTPHFQTSAAPSAPEPQLPPPAPQDVPVVVPAPQQLAPTTTTTPVVASLSSNAPSQTQIVPPAAASTPTQATTPLAAAAPASTSASTPSKSQDGVAPHFQHLIDVLRDFRSQGITSVERGGNIFTLLQKRDPKILVAAGTAQYRSPFVLYLEDAHEAGIITSSTGPIQLAPKYR</sequence>
<feature type="region of interest" description="Disordered" evidence="1">
    <location>
        <begin position="174"/>
        <end position="403"/>
    </location>
</feature>
<feature type="compositionally biased region" description="Low complexity" evidence="1">
    <location>
        <begin position="333"/>
        <end position="359"/>
    </location>
</feature>
<keyword evidence="3" id="KW-1185">Reference proteome</keyword>
<dbReference type="Proteomes" id="UP001140091">
    <property type="component" value="Unassembled WGS sequence"/>
</dbReference>
<reference evidence="2" key="1">
    <citation type="submission" date="2022-06" db="EMBL/GenBank/DDBJ databases">
        <title>Genome Sequence of Candolleomyces eurysporus.</title>
        <authorList>
            <person name="Buettner E."/>
        </authorList>
    </citation>
    <scope>NUCLEOTIDE SEQUENCE</scope>
    <source>
        <strain evidence="2">VTCC 930004</strain>
    </source>
</reference>
<feature type="compositionally biased region" description="Polar residues" evidence="1">
    <location>
        <begin position="268"/>
        <end position="282"/>
    </location>
</feature>
<evidence type="ECO:0000313" key="2">
    <source>
        <dbReference type="EMBL" id="KAJ2930086.1"/>
    </source>
</evidence>
<feature type="compositionally biased region" description="Low complexity" evidence="1">
    <location>
        <begin position="196"/>
        <end position="207"/>
    </location>
</feature>
<gene>
    <name evidence="2" type="ORF">H1R20_g7010</name>
</gene>
<accession>A0A9W8J6L9</accession>
<dbReference type="OrthoDB" id="10413669at2759"/>
<feature type="non-terminal residue" evidence="2">
    <location>
        <position position="482"/>
    </location>
</feature>
<feature type="compositionally biased region" description="Polar residues" evidence="1">
    <location>
        <begin position="140"/>
        <end position="158"/>
    </location>
</feature>
<feature type="region of interest" description="Disordered" evidence="1">
    <location>
        <begin position="133"/>
        <end position="158"/>
    </location>
</feature>
<protein>
    <recommendedName>
        <fullName evidence="4">NYN domain-containing protein</fullName>
    </recommendedName>
</protein>
<feature type="compositionally biased region" description="Polar residues" evidence="1">
    <location>
        <begin position="72"/>
        <end position="87"/>
    </location>
</feature>
<comment type="caution">
    <text evidence="2">The sequence shown here is derived from an EMBL/GenBank/DDBJ whole genome shotgun (WGS) entry which is preliminary data.</text>
</comment>
<feature type="compositionally biased region" description="Pro residues" evidence="1">
    <location>
        <begin position="321"/>
        <end position="332"/>
    </location>
</feature>
<dbReference type="EMBL" id="JANBPK010000850">
    <property type="protein sequence ID" value="KAJ2930086.1"/>
    <property type="molecule type" value="Genomic_DNA"/>
</dbReference>
<name>A0A9W8J6L9_9AGAR</name>
<feature type="compositionally biased region" description="Low complexity" evidence="1">
    <location>
        <begin position="369"/>
        <end position="399"/>
    </location>
</feature>
<organism evidence="2 3">
    <name type="scientific">Candolleomyces eurysporus</name>
    <dbReference type="NCBI Taxonomy" id="2828524"/>
    <lineage>
        <taxon>Eukaryota</taxon>
        <taxon>Fungi</taxon>
        <taxon>Dikarya</taxon>
        <taxon>Basidiomycota</taxon>
        <taxon>Agaricomycotina</taxon>
        <taxon>Agaricomycetes</taxon>
        <taxon>Agaricomycetidae</taxon>
        <taxon>Agaricales</taxon>
        <taxon>Agaricineae</taxon>
        <taxon>Psathyrellaceae</taxon>
        <taxon>Candolleomyces</taxon>
    </lineage>
</organism>
<proteinExistence type="predicted"/>
<feature type="compositionally biased region" description="Low complexity" evidence="1">
    <location>
        <begin position="240"/>
        <end position="252"/>
    </location>
</feature>
<feature type="region of interest" description="Disordered" evidence="1">
    <location>
        <begin position="72"/>
        <end position="121"/>
    </location>
</feature>
<dbReference type="AlphaFoldDB" id="A0A9W8J6L9"/>